<evidence type="ECO:0000313" key="2">
    <source>
        <dbReference type="EMBL" id="OBY63076.1"/>
    </source>
</evidence>
<sequence>MKVESWNRIGKIKSYLILFFCLVELLLLNFKKNSELMNEHYLGISFVVFIFVILFLTVVSKLLSLFGIKFLKPNWNENPISLNLSKSLNFFQFVGYWFTISGIINTLFVGVFYQEIEKESIMKFSYGIALLIGITLSLKWLNKNEQSRTTI</sequence>
<comment type="caution">
    <text evidence="2">The sequence shown here is derived from an EMBL/GenBank/DDBJ whole genome shotgun (WGS) entry which is preliminary data.</text>
</comment>
<gene>
    <name evidence="2" type="ORF">LPB3_13180</name>
</gene>
<keyword evidence="1" id="KW-0472">Membrane</keyword>
<evidence type="ECO:0000313" key="3">
    <source>
        <dbReference type="Proteomes" id="UP000092584"/>
    </source>
</evidence>
<keyword evidence="3" id="KW-1185">Reference proteome</keyword>
<keyword evidence="1" id="KW-1133">Transmembrane helix</keyword>
<name>A0A1B8TTJ0_9FLAO</name>
<dbReference type="STRING" id="1774273.LPB03_13165"/>
<dbReference type="EMBL" id="LSFM01000023">
    <property type="protein sequence ID" value="OBY63076.1"/>
    <property type="molecule type" value="Genomic_DNA"/>
</dbReference>
<dbReference type="KEGG" id="pob:LPB03_13165"/>
<feature type="transmembrane region" description="Helical" evidence="1">
    <location>
        <begin position="12"/>
        <end position="30"/>
    </location>
</feature>
<keyword evidence="1" id="KW-0812">Transmembrane</keyword>
<feature type="transmembrane region" description="Helical" evidence="1">
    <location>
        <begin position="124"/>
        <end position="141"/>
    </location>
</feature>
<proteinExistence type="predicted"/>
<dbReference type="AlphaFoldDB" id="A0A1B8TTJ0"/>
<dbReference type="Proteomes" id="UP000092584">
    <property type="component" value="Unassembled WGS sequence"/>
</dbReference>
<evidence type="ECO:0000256" key="1">
    <source>
        <dbReference type="SAM" id="Phobius"/>
    </source>
</evidence>
<reference evidence="3" key="1">
    <citation type="submission" date="2016-02" db="EMBL/GenBank/DDBJ databases">
        <authorList>
            <person name="Shin S.-K."/>
            <person name="Yi H."/>
            <person name="Kim E."/>
        </authorList>
    </citation>
    <scope>NUCLEOTIDE SEQUENCE [LARGE SCALE GENOMIC DNA]</scope>
    <source>
        <strain evidence="3">LPB0003</strain>
    </source>
</reference>
<organism evidence="2 3">
    <name type="scientific">Polaribacter vadi</name>
    <dbReference type="NCBI Taxonomy" id="1774273"/>
    <lineage>
        <taxon>Bacteria</taxon>
        <taxon>Pseudomonadati</taxon>
        <taxon>Bacteroidota</taxon>
        <taxon>Flavobacteriia</taxon>
        <taxon>Flavobacteriales</taxon>
        <taxon>Flavobacteriaceae</taxon>
    </lineage>
</organism>
<protein>
    <submittedName>
        <fullName evidence="2">Uncharacterized protein</fullName>
    </submittedName>
</protein>
<feature type="transmembrane region" description="Helical" evidence="1">
    <location>
        <begin position="42"/>
        <end position="70"/>
    </location>
</feature>
<feature type="transmembrane region" description="Helical" evidence="1">
    <location>
        <begin position="90"/>
        <end position="112"/>
    </location>
</feature>
<accession>A0A1B8TTJ0</accession>